<dbReference type="InterPro" id="IPR027417">
    <property type="entry name" value="P-loop_NTPase"/>
</dbReference>
<dbReference type="AlphaFoldDB" id="A0A5J4ZFC8"/>
<keyword evidence="4" id="KW-0175">Coiled coil</keyword>
<feature type="coiled-coil region" evidence="4">
    <location>
        <begin position="27"/>
        <end position="57"/>
    </location>
</feature>
<keyword evidence="1" id="KW-0433">Leucine-rich repeat</keyword>
<dbReference type="GO" id="GO:0005524">
    <property type="term" value="F:ATP binding"/>
    <property type="evidence" value="ECO:0007669"/>
    <property type="project" value="UniProtKB-KW"/>
</dbReference>
<dbReference type="Gene3D" id="1.10.8.430">
    <property type="entry name" value="Helical domain of apoptotic protease-activating factors"/>
    <property type="match status" value="1"/>
</dbReference>
<proteinExistence type="predicted"/>
<dbReference type="Pfam" id="PF00931">
    <property type="entry name" value="NB-ARC"/>
    <property type="match status" value="1"/>
</dbReference>
<dbReference type="GO" id="GO:0006952">
    <property type="term" value="P:defense response"/>
    <property type="evidence" value="ECO:0007669"/>
    <property type="project" value="UniProtKB-KW"/>
</dbReference>
<dbReference type="InterPro" id="IPR002182">
    <property type="entry name" value="NB-ARC"/>
</dbReference>
<dbReference type="PANTHER" id="PTHR33463">
    <property type="entry name" value="NB-ARC DOMAIN-CONTAINING PROTEIN-RELATED"/>
    <property type="match status" value="1"/>
</dbReference>
<dbReference type="SUPFAM" id="SSF52540">
    <property type="entry name" value="P-loop containing nucleoside triphosphate hydrolases"/>
    <property type="match status" value="1"/>
</dbReference>
<dbReference type="Proteomes" id="UP000325577">
    <property type="component" value="Linkage Group LG8"/>
</dbReference>
<sequence>MADIVDSIVGKIRKSLVTPIGRQFGYIFFFSRNIENLRDQVEKLESMRLEVQQLVDDAATKNIEIIKDVEEWLKNVDGILNEANRVFKDQTKVQKRILNCWSPNMKLIYLLSRKAKRNTRVVVGLQHNCSKYAGLSPQLRQTEIANSFTRSYKGFKLSRISIVKEVIEVLKDDEIKMIGICGIGGVGKTTLVKEVGKTAKEEKLFDEVVMVVVSQQPQPKNIQRDIAESLGLKLVEGSLLERANQLHTRLENERILTIFDDVWEKLNLEEVGISFGGSHKGCKIILTSRREDLCKEMGTQKNIPVGVFSEEEAWKLFTETAGNSIDNPDLQLVAKGIVNECGGLPISLVTLGKALGHKDKLLFKGISTLEDARNKVHFLVDTLRSCHLLLGSKKEERVKLHDVVRDFGISVTSEGDPMLMVRHDAKPKEWQKEKTHHQYTSISLISVVESTISLEALPSSSQKLELLQLECKDAGI</sequence>
<evidence type="ECO:0000256" key="1">
    <source>
        <dbReference type="ARBA" id="ARBA00022614"/>
    </source>
</evidence>
<dbReference type="EMBL" id="CM018051">
    <property type="protein sequence ID" value="KAA8517353.1"/>
    <property type="molecule type" value="Genomic_DNA"/>
</dbReference>
<dbReference type="InterPro" id="IPR050905">
    <property type="entry name" value="Plant_NBS-LRR"/>
</dbReference>
<evidence type="ECO:0000256" key="3">
    <source>
        <dbReference type="ARBA" id="ARBA00022840"/>
    </source>
</evidence>
<name>A0A5J4ZFC8_9ASTE</name>
<dbReference type="OrthoDB" id="1898799at2759"/>
<protein>
    <recommendedName>
        <fullName evidence="5">NB-ARC domain-containing protein</fullName>
    </recommendedName>
</protein>
<keyword evidence="3" id="KW-0067">ATP-binding</keyword>
<organism evidence="6 7">
    <name type="scientific">Nyssa sinensis</name>
    <dbReference type="NCBI Taxonomy" id="561372"/>
    <lineage>
        <taxon>Eukaryota</taxon>
        <taxon>Viridiplantae</taxon>
        <taxon>Streptophyta</taxon>
        <taxon>Embryophyta</taxon>
        <taxon>Tracheophyta</taxon>
        <taxon>Spermatophyta</taxon>
        <taxon>Magnoliopsida</taxon>
        <taxon>eudicotyledons</taxon>
        <taxon>Gunneridae</taxon>
        <taxon>Pentapetalae</taxon>
        <taxon>asterids</taxon>
        <taxon>Cornales</taxon>
        <taxon>Nyssaceae</taxon>
        <taxon>Nyssa</taxon>
    </lineage>
</organism>
<dbReference type="PANTHER" id="PTHR33463:SF198">
    <property type="entry name" value="RPP4C3"/>
    <property type="match status" value="1"/>
</dbReference>
<evidence type="ECO:0000313" key="6">
    <source>
        <dbReference type="EMBL" id="KAA8517353.1"/>
    </source>
</evidence>
<evidence type="ECO:0000256" key="2">
    <source>
        <dbReference type="ARBA" id="ARBA00022821"/>
    </source>
</evidence>
<dbReference type="GO" id="GO:0043531">
    <property type="term" value="F:ADP binding"/>
    <property type="evidence" value="ECO:0007669"/>
    <property type="project" value="InterPro"/>
</dbReference>
<dbReference type="InterPro" id="IPR042197">
    <property type="entry name" value="Apaf_helical"/>
</dbReference>
<gene>
    <name evidence="6" type="ORF">F0562_017641</name>
</gene>
<accession>A0A5J4ZFC8</accession>
<keyword evidence="3" id="KW-0547">Nucleotide-binding</keyword>
<keyword evidence="7" id="KW-1185">Reference proteome</keyword>
<reference evidence="6 7" key="1">
    <citation type="submission" date="2019-09" db="EMBL/GenBank/DDBJ databases">
        <title>A chromosome-level genome assembly of the Chinese tupelo Nyssa sinensis.</title>
        <authorList>
            <person name="Yang X."/>
            <person name="Kang M."/>
            <person name="Yang Y."/>
            <person name="Xiong H."/>
            <person name="Wang M."/>
            <person name="Zhang Z."/>
            <person name="Wang Z."/>
            <person name="Wu H."/>
            <person name="Ma T."/>
            <person name="Liu J."/>
            <person name="Xi Z."/>
        </authorList>
    </citation>
    <scope>NUCLEOTIDE SEQUENCE [LARGE SCALE GENOMIC DNA]</scope>
    <source>
        <strain evidence="6">J267</strain>
        <tissue evidence="6">Leaf</tissue>
    </source>
</reference>
<dbReference type="Gene3D" id="3.40.50.300">
    <property type="entry name" value="P-loop containing nucleotide triphosphate hydrolases"/>
    <property type="match status" value="1"/>
</dbReference>
<evidence type="ECO:0000256" key="4">
    <source>
        <dbReference type="SAM" id="Coils"/>
    </source>
</evidence>
<dbReference type="PRINTS" id="PR00364">
    <property type="entry name" value="DISEASERSIST"/>
</dbReference>
<evidence type="ECO:0000259" key="5">
    <source>
        <dbReference type="Pfam" id="PF00931"/>
    </source>
</evidence>
<evidence type="ECO:0000313" key="7">
    <source>
        <dbReference type="Proteomes" id="UP000325577"/>
    </source>
</evidence>
<feature type="domain" description="NB-ARC" evidence="5">
    <location>
        <begin position="163"/>
        <end position="322"/>
    </location>
</feature>
<keyword evidence="2" id="KW-0611">Plant defense</keyword>
<dbReference type="FunFam" id="3.40.50.300:FF:001091">
    <property type="entry name" value="Probable disease resistance protein At1g61300"/>
    <property type="match status" value="1"/>
</dbReference>